<proteinExistence type="inferred from homology"/>
<dbReference type="InterPro" id="IPR039565">
    <property type="entry name" value="BamD-like"/>
</dbReference>
<evidence type="ECO:0000313" key="7">
    <source>
        <dbReference type="EMBL" id="SFS20526.1"/>
    </source>
</evidence>
<dbReference type="STRING" id="474950.SAMN05421771_3675"/>
<evidence type="ECO:0000259" key="5">
    <source>
        <dbReference type="Pfam" id="PF01464"/>
    </source>
</evidence>
<evidence type="ECO:0000256" key="1">
    <source>
        <dbReference type="ARBA" id="ARBA00007734"/>
    </source>
</evidence>
<dbReference type="SUPFAM" id="SSF53955">
    <property type="entry name" value="Lysozyme-like"/>
    <property type="match status" value="1"/>
</dbReference>
<dbReference type="SUPFAM" id="SSF48452">
    <property type="entry name" value="TPR-like"/>
    <property type="match status" value="2"/>
</dbReference>
<dbReference type="GO" id="GO:0008933">
    <property type="term" value="F:peptidoglycan lytic transglycosylase activity"/>
    <property type="evidence" value="ECO:0007669"/>
    <property type="project" value="InterPro"/>
</dbReference>
<feature type="compositionally biased region" description="Basic residues" evidence="3">
    <location>
        <begin position="43"/>
        <end position="54"/>
    </location>
</feature>
<evidence type="ECO:0000256" key="4">
    <source>
        <dbReference type="SAM" id="SignalP"/>
    </source>
</evidence>
<feature type="signal peptide" evidence="4">
    <location>
        <begin position="1"/>
        <end position="30"/>
    </location>
</feature>
<dbReference type="InterPro" id="IPR023346">
    <property type="entry name" value="Lysozyme-like_dom_sf"/>
</dbReference>
<evidence type="ECO:0000256" key="2">
    <source>
        <dbReference type="ARBA" id="ARBA00022729"/>
    </source>
</evidence>
<dbReference type="CDD" id="cd13401">
    <property type="entry name" value="Slt70-like"/>
    <property type="match status" value="1"/>
</dbReference>
<feature type="domain" description="Outer membrane lipoprotein BamD-like" evidence="6">
    <location>
        <begin position="412"/>
        <end position="503"/>
    </location>
</feature>
<dbReference type="Gene3D" id="1.10.530.10">
    <property type="match status" value="1"/>
</dbReference>
<feature type="domain" description="Transglycosylase SLT" evidence="5">
    <location>
        <begin position="653"/>
        <end position="763"/>
    </location>
</feature>
<evidence type="ECO:0000313" key="8">
    <source>
        <dbReference type="Proteomes" id="UP000199024"/>
    </source>
</evidence>
<feature type="chain" id="PRO_5011510785" evidence="4">
    <location>
        <begin position="31"/>
        <end position="796"/>
    </location>
</feature>
<dbReference type="AlphaFoldDB" id="A0A1I6MXT2"/>
<dbReference type="Pfam" id="PF13525">
    <property type="entry name" value="YfiO"/>
    <property type="match status" value="1"/>
</dbReference>
<accession>A0A1I6MXT2</accession>
<sequence length="796" mass="86638">MGFSPKGVTTLGRWFGLRMNVFLVTALALAPWSASEAMQTSSAHKKTVQKHAKTASKTAKPAAKGSARGTKGHAKTTVSAARGKTAAHAAAAAAISAQTARLNSAFLASSQLRPMAQQLAATRSAMAYDGVSSYAKAHPGDGAATAYLALGHAYMLDKRFADAAATYRMAGSAGDALSDYADYLGAQAALAANHSTEAYGLLDRFAERHPGSIFIPNAPVLLANLYLSANNPQGALKVLSSPDAAPQSTHADFRFAQAKAYQAIGDTANASALYRKIFTAQPMTGEASQSRNQLAAMGVPLSAAERKIHADALYNAKHYAEASVEYHSLEKNDPGLSQGDRDALEIYAAVCDLRLKRLGRRDAEKLPQTDDDSAALKKYLLAEIARNENDTKGNDREVADLVQRFPHSRWTEEALYSGGNMHLLKHEQVEAISDYESLVRLFPNSTYAPSAHWRCAWMSYRLRKYTEAARLMDEQITMYPASTEASSALYWRGRLYEDEGRDFGQAANYYRALNANYVNFYYAVLARQRLAVIGGQSGAVQPASPLASVRVPAVPALTGELPENDPHLIKARLLANAALNEFIGPEIQASADSAQWGALAQAEIYVSFGEYTRALQSMKHSGIPFFSIPMNKVPVVYWHLLFPQPYWNDLVANSQKNGLDPYLVASLIRQESEFNAGAVSPANAYGLMQLLPSVGKAAAKKDGLKGIDARSLLNPSINLQLGTTNLKQVLDRFGGQAEYALAAYNAGDTPIRRWLSTNDYKDVAEYVESIPYSETREYVQAILRNREMYRALYPVR</sequence>
<dbReference type="InterPro" id="IPR008258">
    <property type="entry name" value="Transglycosylase_SLT_dom_1"/>
</dbReference>
<dbReference type="RefSeq" id="WP_245782012.1">
    <property type="nucleotide sequence ID" value="NZ_FOZL01000002.1"/>
</dbReference>
<dbReference type="PANTHER" id="PTHR37423">
    <property type="entry name" value="SOLUBLE LYTIC MUREIN TRANSGLYCOSYLASE-RELATED"/>
    <property type="match status" value="1"/>
</dbReference>
<gene>
    <name evidence="7" type="ORF">SAMN05421771_3675</name>
</gene>
<protein>
    <submittedName>
        <fullName evidence="7">Soluble lytic murein transglycosylase</fullName>
    </submittedName>
</protein>
<feature type="compositionally biased region" description="Low complexity" evidence="3">
    <location>
        <begin position="55"/>
        <end position="67"/>
    </location>
</feature>
<dbReference type="SMART" id="SM00028">
    <property type="entry name" value="TPR"/>
    <property type="match status" value="3"/>
</dbReference>
<dbReference type="GO" id="GO:0016020">
    <property type="term" value="C:membrane"/>
    <property type="evidence" value="ECO:0007669"/>
    <property type="project" value="InterPro"/>
</dbReference>
<name>A0A1I6MXT2_9BACT</name>
<comment type="similarity">
    <text evidence="1">Belongs to the transglycosylase Slt family.</text>
</comment>
<keyword evidence="8" id="KW-1185">Reference proteome</keyword>
<dbReference type="Gene3D" id="1.25.40.10">
    <property type="entry name" value="Tetratricopeptide repeat domain"/>
    <property type="match status" value="2"/>
</dbReference>
<reference evidence="7 8" key="1">
    <citation type="submission" date="2016-10" db="EMBL/GenBank/DDBJ databases">
        <authorList>
            <person name="de Groot N.N."/>
        </authorList>
    </citation>
    <scope>NUCLEOTIDE SEQUENCE [LARGE SCALE GENOMIC DNA]</scope>
    <source>
        <strain evidence="7 8">DSM 21001</strain>
    </source>
</reference>
<dbReference type="EMBL" id="FOZL01000002">
    <property type="protein sequence ID" value="SFS20526.1"/>
    <property type="molecule type" value="Genomic_DNA"/>
</dbReference>
<feature type="region of interest" description="Disordered" evidence="3">
    <location>
        <begin position="41"/>
        <end position="80"/>
    </location>
</feature>
<dbReference type="PROSITE" id="PS00922">
    <property type="entry name" value="TRANSGLYCOSYLASE"/>
    <property type="match status" value="1"/>
</dbReference>
<dbReference type="InterPro" id="IPR000189">
    <property type="entry name" value="Transglyc_AS"/>
</dbReference>
<dbReference type="Proteomes" id="UP000199024">
    <property type="component" value="Unassembled WGS sequence"/>
</dbReference>
<dbReference type="InterPro" id="IPR011990">
    <property type="entry name" value="TPR-like_helical_dom_sf"/>
</dbReference>
<evidence type="ECO:0000259" key="6">
    <source>
        <dbReference type="Pfam" id="PF13525"/>
    </source>
</evidence>
<dbReference type="PANTHER" id="PTHR37423:SF2">
    <property type="entry name" value="MEMBRANE-BOUND LYTIC MUREIN TRANSGLYCOSYLASE C"/>
    <property type="match status" value="1"/>
</dbReference>
<organism evidence="7 8">
    <name type="scientific">Granulicella pectinivorans</name>
    <dbReference type="NCBI Taxonomy" id="474950"/>
    <lineage>
        <taxon>Bacteria</taxon>
        <taxon>Pseudomonadati</taxon>
        <taxon>Acidobacteriota</taxon>
        <taxon>Terriglobia</taxon>
        <taxon>Terriglobales</taxon>
        <taxon>Acidobacteriaceae</taxon>
        <taxon>Granulicella</taxon>
    </lineage>
</organism>
<dbReference type="GO" id="GO:0000270">
    <property type="term" value="P:peptidoglycan metabolic process"/>
    <property type="evidence" value="ECO:0007669"/>
    <property type="project" value="InterPro"/>
</dbReference>
<evidence type="ECO:0000256" key="3">
    <source>
        <dbReference type="SAM" id="MobiDB-lite"/>
    </source>
</evidence>
<dbReference type="Pfam" id="PF01464">
    <property type="entry name" value="SLT"/>
    <property type="match status" value="1"/>
</dbReference>
<dbReference type="InterPro" id="IPR019734">
    <property type="entry name" value="TPR_rpt"/>
</dbReference>
<keyword evidence="2 4" id="KW-0732">Signal</keyword>